<comment type="caution">
    <text evidence="4">The sequence shown here is derived from an EMBL/GenBank/DDBJ whole genome shotgun (WGS) entry which is preliminary data.</text>
</comment>
<keyword evidence="2" id="KW-0521">NADP</keyword>
<dbReference type="SUPFAM" id="SSF51735">
    <property type="entry name" value="NAD(P)-binding Rossmann-fold domains"/>
    <property type="match status" value="1"/>
</dbReference>
<dbReference type="AlphaFoldDB" id="A0A2G8S169"/>
<reference evidence="4 5" key="1">
    <citation type="journal article" date="2015" name="Sci. Rep.">
        <title>Chromosome-level genome map provides insights into diverse defense mechanisms in the medicinal fungus Ganoderma sinense.</title>
        <authorList>
            <person name="Zhu Y."/>
            <person name="Xu J."/>
            <person name="Sun C."/>
            <person name="Zhou S."/>
            <person name="Xu H."/>
            <person name="Nelson D.R."/>
            <person name="Qian J."/>
            <person name="Song J."/>
            <person name="Luo H."/>
            <person name="Xiang L."/>
            <person name="Li Y."/>
            <person name="Xu Z."/>
            <person name="Ji A."/>
            <person name="Wang L."/>
            <person name="Lu S."/>
            <person name="Hayward A."/>
            <person name="Sun W."/>
            <person name="Li X."/>
            <person name="Schwartz D.C."/>
            <person name="Wang Y."/>
            <person name="Chen S."/>
        </authorList>
    </citation>
    <scope>NUCLEOTIDE SEQUENCE [LARGE SCALE GENOMIC DNA]</scope>
    <source>
        <strain evidence="4 5">ZZ0214-1</strain>
    </source>
</reference>
<dbReference type="STRING" id="1077348.A0A2G8S169"/>
<protein>
    <submittedName>
        <fullName evidence="4">Uncharacterized protein</fullName>
    </submittedName>
</protein>
<accession>A0A2G8S169</accession>
<dbReference type="Proteomes" id="UP000230002">
    <property type="component" value="Unassembled WGS sequence"/>
</dbReference>
<dbReference type="PROSITE" id="PS00061">
    <property type="entry name" value="ADH_SHORT"/>
    <property type="match status" value="1"/>
</dbReference>
<organism evidence="4 5">
    <name type="scientific">Ganoderma sinense ZZ0214-1</name>
    <dbReference type="NCBI Taxonomy" id="1077348"/>
    <lineage>
        <taxon>Eukaryota</taxon>
        <taxon>Fungi</taxon>
        <taxon>Dikarya</taxon>
        <taxon>Basidiomycota</taxon>
        <taxon>Agaricomycotina</taxon>
        <taxon>Agaricomycetes</taxon>
        <taxon>Polyporales</taxon>
        <taxon>Polyporaceae</taxon>
        <taxon>Ganoderma</taxon>
    </lineage>
</organism>
<dbReference type="PRINTS" id="PR00081">
    <property type="entry name" value="GDHRDH"/>
</dbReference>
<dbReference type="Pfam" id="PF00106">
    <property type="entry name" value="adh_short"/>
    <property type="match status" value="1"/>
</dbReference>
<proteinExistence type="inferred from homology"/>
<dbReference type="InterPro" id="IPR036291">
    <property type="entry name" value="NAD(P)-bd_dom_sf"/>
</dbReference>
<dbReference type="OrthoDB" id="498125at2759"/>
<dbReference type="EMBL" id="AYKW01000034">
    <property type="protein sequence ID" value="PIL27520.1"/>
    <property type="molecule type" value="Genomic_DNA"/>
</dbReference>
<evidence type="ECO:0000313" key="4">
    <source>
        <dbReference type="EMBL" id="PIL27520.1"/>
    </source>
</evidence>
<dbReference type="PANTHER" id="PTHR42760">
    <property type="entry name" value="SHORT-CHAIN DEHYDROGENASES/REDUCTASES FAMILY MEMBER"/>
    <property type="match status" value="1"/>
</dbReference>
<evidence type="ECO:0000256" key="1">
    <source>
        <dbReference type="ARBA" id="ARBA00006484"/>
    </source>
</evidence>
<dbReference type="GO" id="GO:0016616">
    <property type="term" value="F:oxidoreductase activity, acting on the CH-OH group of donors, NAD or NADP as acceptor"/>
    <property type="evidence" value="ECO:0007669"/>
    <property type="project" value="TreeGrafter"/>
</dbReference>
<dbReference type="InterPro" id="IPR020904">
    <property type="entry name" value="Sc_DH/Rdtase_CS"/>
</dbReference>
<evidence type="ECO:0000256" key="3">
    <source>
        <dbReference type="RuleBase" id="RU000363"/>
    </source>
</evidence>
<gene>
    <name evidence="4" type="ORF">GSI_10671</name>
</gene>
<dbReference type="GO" id="GO:0048038">
    <property type="term" value="F:quinone binding"/>
    <property type="evidence" value="ECO:0007669"/>
    <property type="project" value="TreeGrafter"/>
</dbReference>
<comment type="similarity">
    <text evidence="1 3">Belongs to the short-chain dehydrogenases/reductases (SDR) family.</text>
</comment>
<dbReference type="GO" id="GO:0006633">
    <property type="term" value="P:fatty acid biosynthetic process"/>
    <property type="evidence" value="ECO:0007669"/>
    <property type="project" value="TreeGrafter"/>
</dbReference>
<name>A0A2G8S169_9APHY</name>
<evidence type="ECO:0000313" key="5">
    <source>
        <dbReference type="Proteomes" id="UP000230002"/>
    </source>
</evidence>
<evidence type="ECO:0000256" key="2">
    <source>
        <dbReference type="ARBA" id="ARBA00022857"/>
    </source>
</evidence>
<sequence length="261" mass="27780">MSSESSSRRVVIVTGAAEGIGRGIALRLAKDGYDLGLFDLPSSQEKLNQLAASLQDEDSVRVVNVLTSVAEEADVKRLVEVVVQELSSLYAMIANAGISINSVLHENNLISVNVKGTFFCYKYAAEQLIKQGKGGRMVGACSIAGKKGMPGASVYSATKFAIRGLTQSAAADYGKYGITVNAYAPGVIETPLMERLDEFHTSAKGLSKDHGQLGLAALPLLNAMDSQRIMSPSWCHSSSLMMQCSLLVNRSYTVDGGCVFD</sequence>
<dbReference type="Gene3D" id="3.40.50.720">
    <property type="entry name" value="NAD(P)-binding Rossmann-like Domain"/>
    <property type="match status" value="1"/>
</dbReference>
<keyword evidence="5" id="KW-1185">Reference proteome</keyword>
<dbReference type="InterPro" id="IPR002347">
    <property type="entry name" value="SDR_fam"/>
</dbReference>
<dbReference type="PANTHER" id="PTHR42760:SF121">
    <property type="entry name" value="3-OXOACYL-(ACYL-CARRIER-PROTEIN) REDUCTASE"/>
    <property type="match status" value="1"/>
</dbReference>
<dbReference type="PRINTS" id="PR00080">
    <property type="entry name" value="SDRFAMILY"/>
</dbReference>